<dbReference type="SUPFAM" id="SSF48371">
    <property type="entry name" value="ARM repeat"/>
    <property type="match status" value="1"/>
</dbReference>
<keyword evidence="3" id="KW-1185">Reference proteome</keyword>
<feature type="compositionally biased region" description="Acidic residues" evidence="1">
    <location>
        <begin position="373"/>
        <end position="382"/>
    </location>
</feature>
<dbReference type="Proteomes" id="UP000274922">
    <property type="component" value="Unassembled WGS sequence"/>
</dbReference>
<evidence type="ECO:0000256" key="1">
    <source>
        <dbReference type="SAM" id="MobiDB-lite"/>
    </source>
</evidence>
<feature type="region of interest" description="Disordered" evidence="1">
    <location>
        <begin position="358"/>
        <end position="384"/>
    </location>
</feature>
<gene>
    <name evidence="2" type="ORF">CXG81DRAFT_26161</name>
</gene>
<dbReference type="AlphaFoldDB" id="A0A4P9X7D2"/>
<feature type="region of interest" description="Disordered" evidence="1">
    <location>
        <begin position="97"/>
        <end position="117"/>
    </location>
</feature>
<evidence type="ECO:0000313" key="2">
    <source>
        <dbReference type="EMBL" id="RKP01146.1"/>
    </source>
</evidence>
<protein>
    <submittedName>
        <fullName evidence="2">Uncharacterized protein</fullName>
    </submittedName>
</protein>
<dbReference type="EMBL" id="ML014183">
    <property type="protein sequence ID" value="RKP01146.1"/>
    <property type="molecule type" value="Genomic_DNA"/>
</dbReference>
<feature type="compositionally biased region" description="Pro residues" evidence="1">
    <location>
        <begin position="738"/>
        <end position="747"/>
    </location>
</feature>
<evidence type="ECO:0000313" key="3">
    <source>
        <dbReference type="Proteomes" id="UP000274922"/>
    </source>
</evidence>
<reference evidence="3" key="1">
    <citation type="journal article" date="2018" name="Nat. Microbiol.">
        <title>Leveraging single-cell genomics to expand the fungal tree of life.</title>
        <authorList>
            <person name="Ahrendt S.R."/>
            <person name="Quandt C.A."/>
            <person name="Ciobanu D."/>
            <person name="Clum A."/>
            <person name="Salamov A."/>
            <person name="Andreopoulos B."/>
            <person name="Cheng J.F."/>
            <person name="Woyke T."/>
            <person name="Pelin A."/>
            <person name="Henrissat B."/>
            <person name="Reynolds N.K."/>
            <person name="Benny G.L."/>
            <person name="Smith M.E."/>
            <person name="James T.Y."/>
            <person name="Grigoriev I.V."/>
        </authorList>
    </citation>
    <scope>NUCLEOTIDE SEQUENCE [LARGE SCALE GENOMIC DNA]</scope>
    <source>
        <strain evidence="3">ATCC 52028</strain>
    </source>
</reference>
<dbReference type="InterPro" id="IPR016024">
    <property type="entry name" value="ARM-type_fold"/>
</dbReference>
<name>A0A4P9X7D2_9FUNG</name>
<accession>A0A4P9X7D2</accession>
<sequence length="851" mass="90647">MGRYRMDDFNPDHIALALHSLGEPNTHITDDARFEKLYTVLAAYLQTGRAARRHVAHGLGGAARLADLLDHDHAHVAALSARLLALLVVDANADEPRDAADGDALRTPGRTGTKSPAEAAIERDAGMALVTWCARVLADRGDVSDAMHTRRYGALVALEPLVRARRVALRSATGATRPPGPEADAAALLASVCRAALSAVSFEGLQAAQVLAAALAAAASAEDGMALWGSIVAALGLDGRSDADPSAAHALLRIVVSVVDAAAAVADMGGEASWPHVSRIARAAVHPTIMAWASAPPSASGPDRLIRAEARGVLVHLFTHLPGHVLRPWYTDDAGESDFDRGFYRAWVQLPVALVPQQSGAFTPGSHDHRYDGDDDDDDDDHDASVSFSAELERHCEQVTQRVAEPRLHTRDLASLLHLLAEMPTTAYGDPSTATRLVQLADQVARGPQWMAQRVVATAFVDVLVHQLPAVAQLSEVDLAAILEATLDLVPHLASPQAIRLVQLIQQPWGLAALARHGLLPHWHVVMAPVWAFPLTDDHGILDGTGVGDEQAPLADPAARLKYRELQPAVVALIAEWTRHVVESSSLASDAWRAQLAAAWTPPLVPRLRAMVAATAGRAETRAAALRALGALAEVGASAGASAMPTARVESAVLQADAVQAATVDPEAIVRETAWTVLMRLRDAHPRCADAPVLRVAVARLPHETDWETQMAMLRCVAQQLTDTLDRGESPPSASSPSPSPPSPPPSMEEWTPQLIKALEHLLKVGNRMVRHSVSELLSTLRPRLCREDPAGDTAFAAWLRPLPLETIAAQCAPLDPIHEVLDPSSMDPAPDAAVLVEKLGEGHHLGCYDC</sequence>
<organism evidence="2 3">
    <name type="scientific">Caulochytrium protostelioides</name>
    <dbReference type="NCBI Taxonomy" id="1555241"/>
    <lineage>
        <taxon>Eukaryota</taxon>
        <taxon>Fungi</taxon>
        <taxon>Fungi incertae sedis</taxon>
        <taxon>Chytridiomycota</taxon>
        <taxon>Chytridiomycota incertae sedis</taxon>
        <taxon>Chytridiomycetes</taxon>
        <taxon>Caulochytriales</taxon>
        <taxon>Caulochytriaceae</taxon>
        <taxon>Caulochytrium</taxon>
    </lineage>
</organism>
<proteinExistence type="predicted"/>
<feature type="region of interest" description="Disordered" evidence="1">
    <location>
        <begin position="723"/>
        <end position="750"/>
    </location>
</feature>